<gene>
    <name evidence="3" type="primary">LOC115890483</name>
</gene>
<feature type="transmembrane region" description="Helical" evidence="1">
    <location>
        <begin position="38"/>
        <end position="58"/>
    </location>
</feature>
<keyword evidence="2" id="KW-1185">Reference proteome</keyword>
<keyword evidence="1" id="KW-1133">Transmembrane helix</keyword>
<accession>A0A6J2YTS3</accession>
<reference evidence="3" key="1">
    <citation type="submission" date="2025-08" db="UniProtKB">
        <authorList>
            <consortium name="RefSeq"/>
        </authorList>
    </citation>
    <scope>IDENTIFICATION</scope>
    <source>
        <tissue evidence="3">Gonads</tissue>
    </source>
</reference>
<dbReference type="Proteomes" id="UP000504635">
    <property type="component" value="Unplaced"/>
</dbReference>
<protein>
    <submittedName>
        <fullName evidence="3">Uncharacterized protein LOC115890483</fullName>
    </submittedName>
</protein>
<dbReference type="AlphaFoldDB" id="A0A6J2YTS3"/>
<dbReference type="RefSeq" id="XP_030766586.1">
    <property type="nucleotide sequence ID" value="XM_030910726.1"/>
</dbReference>
<proteinExistence type="predicted"/>
<dbReference type="KEGG" id="soy:115890483"/>
<dbReference type="InParanoid" id="A0A6J2YTS3"/>
<dbReference type="GeneID" id="115890483"/>
<evidence type="ECO:0000256" key="1">
    <source>
        <dbReference type="SAM" id="Phobius"/>
    </source>
</evidence>
<evidence type="ECO:0000313" key="3">
    <source>
        <dbReference type="RefSeq" id="XP_030766586.1"/>
    </source>
</evidence>
<name>A0A6J2YTS3_SITOR</name>
<keyword evidence="1" id="KW-0472">Membrane</keyword>
<evidence type="ECO:0000313" key="2">
    <source>
        <dbReference type="Proteomes" id="UP000504635"/>
    </source>
</evidence>
<sequence>MMKFASQLLKLAGGTFIKLLMDKSYDLWTGFLSMSRAGQAIIASILLITFTIGFYFICKKKKTAKRISMDLPLPVYCRRAMCPDIRLKIIDKEEEMMENGGLIERNK</sequence>
<organism evidence="2 3">
    <name type="scientific">Sitophilus oryzae</name>
    <name type="common">Rice weevil</name>
    <name type="synonym">Curculio oryzae</name>
    <dbReference type="NCBI Taxonomy" id="7048"/>
    <lineage>
        <taxon>Eukaryota</taxon>
        <taxon>Metazoa</taxon>
        <taxon>Ecdysozoa</taxon>
        <taxon>Arthropoda</taxon>
        <taxon>Hexapoda</taxon>
        <taxon>Insecta</taxon>
        <taxon>Pterygota</taxon>
        <taxon>Neoptera</taxon>
        <taxon>Endopterygota</taxon>
        <taxon>Coleoptera</taxon>
        <taxon>Polyphaga</taxon>
        <taxon>Cucujiformia</taxon>
        <taxon>Curculionidae</taxon>
        <taxon>Dryophthorinae</taxon>
        <taxon>Sitophilus</taxon>
    </lineage>
</organism>
<keyword evidence="1" id="KW-0812">Transmembrane</keyword>